<accession>U1QLX2</accession>
<proteinExistence type="predicted"/>
<evidence type="ECO:0000313" key="2">
    <source>
        <dbReference type="Proteomes" id="UP000016498"/>
    </source>
</evidence>
<dbReference type="Proteomes" id="UP000016498">
    <property type="component" value="Unassembled WGS sequence"/>
</dbReference>
<feature type="non-terminal residue" evidence="1">
    <location>
        <position position="45"/>
    </location>
</feature>
<gene>
    <name evidence="1" type="ORF">HMPREF1549_00262</name>
</gene>
<dbReference type="EMBL" id="AWSD01000031">
    <property type="protein sequence ID" value="ERH23126.1"/>
    <property type="molecule type" value="Genomic_DNA"/>
</dbReference>
<name>U1QLX2_9ACTO</name>
<evidence type="ECO:0000313" key="1">
    <source>
        <dbReference type="EMBL" id="ERH23126.1"/>
    </source>
</evidence>
<organism evidence="1 2">
    <name type="scientific">Actinomyces johnsonii F0510</name>
    <dbReference type="NCBI Taxonomy" id="1227262"/>
    <lineage>
        <taxon>Bacteria</taxon>
        <taxon>Bacillati</taxon>
        <taxon>Actinomycetota</taxon>
        <taxon>Actinomycetes</taxon>
        <taxon>Actinomycetales</taxon>
        <taxon>Actinomycetaceae</taxon>
        <taxon>Actinomyces</taxon>
    </lineage>
</organism>
<dbReference type="HOGENOM" id="CLU_3225920_0_0_11"/>
<sequence>MFAHCIPPEAKLQADLDVGTALGMELLSTPEVICGEASLAAGWLL</sequence>
<reference evidence="1 2" key="1">
    <citation type="submission" date="2013-06" db="EMBL/GenBank/DDBJ databases">
        <authorList>
            <person name="Weinstock G."/>
            <person name="Sodergren E."/>
            <person name="Lobos E.A."/>
            <person name="Fulton L."/>
            <person name="Fulton R."/>
            <person name="Courtney L."/>
            <person name="Fronick C."/>
            <person name="O'Laughlin M."/>
            <person name="Godfrey J."/>
            <person name="Wilson R.M."/>
            <person name="Miner T."/>
            <person name="Farmer C."/>
            <person name="Delehaunty K."/>
            <person name="Cordes M."/>
            <person name="Minx P."/>
            <person name="Tomlinson C."/>
            <person name="Chen J."/>
            <person name="Wollam A."/>
            <person name="Pepin K.H."/>
            <person name="Bhonagiri V."/>
            <person name="Zhang X."/>
            <person name="Warren W."/>
            <person name="Mitreva M."/>
            <person name="Mardis E.R."/>
            <person name="Wilson R.K."/>
        </authorList>
    </citation>
    <scope>NUCLEOTIDE SEQUENCE [LARGE SCALE GENOMIC DNA]</scope>
    <source>
        <strain evidence="1 2">F0510</strain>
    </source>
</reference>
<comment type="caution">
    <text evidence="1">The sequence shown here is derived from an EMBL/GenBank/DDBJ whole genome shotgun (WGS) entry which is preliminary data.</text>
</comment>
<protein>
    <submittedName>
        <fullName evidence="1">Uncharacterized protein</fullName>
    </submittedName>
</protein>
<dbReference type="AlphaFoldDB" id="U1QLX2"/>